<dbReference type="InterPro" id="IPR055308">
    <property type="entry name" value="TEX47-like"/>
</dbReference>
<reference evidence="1 2" key="1">
    <citation type="submission" date="2023-02" db="EMBL/GenBank/DDBJ databases">
        <title>LHISI_Scaffold_Assembly.</title>
        <authorList>
            <person name="Stuart O.P."/>
            <person name="Cleave R."/>
            <person name="Magrath M.J.L."/>
            <person name="Mikheyev A.S."/>
        </authorList>
    </citation>
    <scope>NUCLEOTIDE SEQUENCE [LARGE SCALE GENOMIC DNA]</scope>
    <source>
        <strain evidence="1">Daus_M_001</strain>
        <tissue evidence="1">Leg muscle</tissue>
    </source>
</reference>
<dbReference type="PANTHER" id="PTHR34035">
    <property type="entry name" value="TESTIS-EXPRESSED PROTEIN 47"/>
    <property type="match status" value="1"/>
</dbReference>
<proteinExistence type="predicted"/>
<name>A0ABQ9I242_9NEOP</name>
<accession>A0ABQ9I242</accession>
<evidence type="ECO:0000313" key="2">
    <source>
        <dbReference type="Proteomes" id="UP001159363"/>
    </source>
</evidence>
<keyword evidence="2" id="KW-1185">Reference proteome</keyword>
<protein>
    <submittedName>
        <fullName evidence="1">Uncharacterized protein</fullName>
    </submittedName>
</protein>
<sequence>MSSNPQSVLDVVLNSASVAGRKTYLHRMVYIGEHNLPLQGKDNIFNVFEHNIWKINEGCRDEILTGFLLVYSTHFAHILEVS</sequence>
<dbReference type="Pfam" id="PF24787">
    <property type="entry name" value="TEX47"/>
    <property type="match status" value="1"/>
</dbReference>
<gene>
    <name evidence="1" type="ORF">PR048_010191</name>
</gene>
<dbReference type="EMBL" id="JARBHB010000003">
    <property type="protein sequence ID" value="KAJ8890682.1"/>
    <property type="molecule type" value="Genomic_DNA"/>
</dbReference>
<organism evidence="1 2">
    <name type="scientific">Dryococelus australis</name>
    <dbReference type="NCBI Taxonomy" id="614101"/>
    <lineage>
        <taxon>Eukaryota</taxon>
        <taxon>Metazoa</taxon>
        <taxon>Ecdysozoa</taxon>
        <taxon>Arthropoda</taxon>
        <taxon>Hexapoda</taxon>
        <taxon>Insecta</taxon>
        <taxon>Pterygota</taxon>
        <taxon>Neoptera</taxon>
        <taxon>Polyneoptera</taxon>
        <taxon>Phasmatodea</taxon>
        <taxon>Verophasmatodea</taxon>
        <taxon>Anareolatae</taxon>
        <taxon>Phasmatidae</taxon>
        <taxon>Eurycanthinae</taxon>
        <taxon>Dryococelus</taxon>
    </lineage>
</organism>
<comment type="caution">
    <text evidence="1">The sequence shown here is derived from an EMBL/GenBank/DDBJ whole genome shotgun (WGS) entry which is preliminary data.</text>
</comment>
<dbReference type="PANTHER" id="PTHR34035:SF1">
    <property type="entry name" value="TESTIS-EXPRESSED PROTEIN 47"/>
    <property type="match status" value="1"/>
</dbReference>
<evidence type="ECO:0000313" key="1">
    <source>
        <dbReference type="EMBL" id="KAJ8890682.1"/>
    </source>
</evidence>
<dbReference type="Proteomes" id="UP001159363">
    <property type="component" value="Chromosome 3"/>
</dbReference>